<evidence type="ECO:0000313" key="1">
    <source>
        <dbReference type="Ensembl" id="ENSPTEP00000040875.1"/>
    </source>
</evidence>
<accession>A0A8C9IS99</accession>
<dbReference type="AlphaFoldDB" id="A0A8C9IS99"/>
<protein>
    <submittedName>
        <fullName evidence="1">Uncharacterized protein</fullName>
    </submittedName>
</protein>
<dbReference type="Proteomes" id="UP000694416">
    <property type="component" value="Unplaced"/>
</dbReference>
<dbReference type="Ensembl" id="ENSPTET00000054718.1">
    <property type="protein sequence ID" value="ENSPTEP00000040875.1"/>
    <property type="gene ID" value="ENSPTEG00000037598.1"/>
</dbReference>
<sequence length="46" mass="5389">MFVSTQSVPSTLQVSVWEKKTLMRPKPLLLQLFKILKFHTQKGFIL</sequence>
<organism evidence="1 2">
    <name type="scientific">Piliocolobus tephrosceles</name>
    <name type="common">Ugandan red Colobus</name>
    <dbReference type="NCBI Taxonomy" id="591936"/>
    <lineage>
        <taxon>Eukaryota</taxon>
        <taxon>Metazoa</taxon>
        <taxon>Chordata</taxon>
        <taxon>Craniata</taxon>
        <taxon>Vertebrata</taxon>
        <taxon>Euteleostomi</taxon>
        <taxon>Mammalia</taxon>
        <taxon>Eutheria</taxon>
        <taxon>Euarchontoglires</taxon>
        <taxon>Primates</taxon>
        <taxon>Haplorrhini</taxon>
        <taxon>Catarrhini</taxon>
        <taxon>Cercopithecidae</taxon>
        <taxon>Colobinae</taxon>
        <taxon>Piliocolobus</taxon>
    </lineage>
</organism>
<reference evidence="1" key="1">
    <citation type="submission" date="2025-08" db="UniProtKB">
        <authorList>
            <consortium name="Ensembl"/>
        </authorList>
    </citation>
    <scope>IDENTIFICATION</scope>
</reference>
<name>A0A8C9IS99_9PRIM</name>
<keyword evidence="2" id="KW-1185">Reference proteome</keyword>
<evidence type="ECO:0000313" key="2">
    <source>
        <dbReference type="Proteomes" id="UP000694416"/>
    </source>
</evidence>
<proteinExistence type="predicted"/>
<reference evidence="1" key="2">
    <citation type="submission" date="2025-09" db="UniProtKB">
        <authorList>
            <consortium name="Ensembl"/>
        </authorList>
    </citation>
    <scope>IDENTIFICATION</scope>
</reference>